<dbReference type="Proteomes" id="UP000663829">
    <property type="component" value="Unassembled WGS sequence"/>
</dbReference>
<keyword evidence="2" id="KW-0378">Hydrolase</keyword>
<dbReference type="PANTHER" id="PTHR10587:SF133">
    <property type="entry name" value="CHITIN DEACETYLASE 1-RELATED"/>
    <property type="match status" value="1"/>
</dbReference>
<organism evidence="4 6">
    <name type="scientific">Didymodactylos carnosus</name>
    <dbReference type="NCBI Taxonomy" id="1234261"/>
    <lineage>
        <taxon>Eukaryota</taxon>
        <taxon>Metazoa</taxon>
        <taxon>Spiralia</taxon>
        <taxon>Gnathifera</taxon>
        <taxon>Rotifera</taxon>
        <taxon>Eurotatoria</taxon>
        <taxon>Bdelloidea</taxon>
        <taxon>Philodinida</taxon>
        <taxon>Philodinidae</taxon>
        <taxon>Didymodactylos</taxon>
    </lineage>
</organism>
<dbReference type="Pfam" id="PF01522">
    <property type="entry name" value="Polysacc_deac_1"/>
    <property type="match status" value="1"/>
</dbReference>
<dbReference type="GO" id="GO:0004099">
    <property type="term" value="F:chitin deacetylase activity"/>
    <property type="evidence" value="ECO:0007669"/>
    <property type="project" value="UniProtKB-ARBA"/>
</dbReference>
<dbReference type="PROSITE" id="PS51677">
    <property type="entry name" value="NODB"/>
    <property type="match status" value="1"/>
</dbReference>
<gene>
    <name evidence="4" type="ORF">GPM918_LOCUS30048</name>
    <name evidence="5" type="ORF">SRO942_LOCUS30650</name>
</gene>
<name>A0A815G284_9BILA</name>
<evidence type="ECO:0000313" key="6">
    <source>
        <dbReference type="Proteomes" id="UP000663829"/>
    </source>
</evidence>
<comment type="caution">
    <text evidence="4">The sequence shown here is derived from an EMBL/GenBank/DDBJ whole genome shotgun (WGS) entry which is preliminary data.</text>
</comment>
<evidence type="ECO:0000256" key="2">
    <source>
        <dbReference type="ARBA" id="ARBA00022801"/>
    </source>
</evidence>
<keyword evidence="1" id="KW-0479">Metal-binding</keyword>
<proteinExistence type="predicted"/>
<evidence type="ECO:0000256" key="1">
    <source>
        <dbReference type="ARBA" id="ARBA00022723"/>
    </source>
</evidence>
<reference evidence="4" key="1">
    <citation type="submission" date="2021-02" db="EMBL/GenBank/DDBJ databases">
        <authorList>
            <person name="Nowell W R."/>
        </authorList>
    </citation>
    <scope>NUCLEOTIDE SEQUENCE</scope>
</reference>
<dbReference type="GO" id="GO:0005975">
    <property type="term" value="P:carbohydrate metabolic process"/>
    <property type="evidence" value="ECO:0007669"/>
    <property type="project" value="InterPro"/>
</dbReference>
<dbReference type="PANTHER" id="PTHR10587">
    <property type="entry name" value="GLYCOSYL TRANSFERASE-RELATED"/>
    <property type="match status" value="1"/>
</dbReference>
<feature type="non-terminal residue" evidence="4">
    <location>
        <position position="1"/>
    </location>
</feature>
<dbReference type="InterPro" id="IPR002509">
    <property type="entry name" value="NODB_dom"/>
</dbReference>
<dbReference type="EMBL" id="CAJNOQ010014013">
    <property type="protein sequence ID" value="CAF1332972.1"/>
    <property type="molecule type" value="Genomic_DNA"/>
</dbReference>
<dbReference type="Gene3D" id="3.20.20.370">
    <property type="entry name" value="Glycoside hydrolase/deacetylase"/>
    <property type="match status" value="1"/>
</dbReference>
<dbReference type="GO" id="GO:0016020">
    <property type="term" value="C:membrane"/>
    <property type="evidence" value="ECO:0007669"/>
    <property type="project" value="TreeGrafter"/>
</dbReference>
<sequence>QTHMIVCEIYPFHTSNGIVYGCPSFSHRDIHLTFDDGPSNVTSHLLDTLKYYNIKATFFIIGVKALKYPDIVKKIKNEGHTIGSHTLSHKNLTFLESIGNYSEIEREILENEQVLKNITGVRPWLFRPPYGAITLNIKKYLNHHNYTVVMWNGGNVDWFYKDMNKQTEMLLMGMADAGGIVCFHDRVPDTSKNISIFIKAFMDEQHKFISSEECLAENM</sequence>
<evidence type="ECO:0000313" key="5">
    <source>
        <dbReference type="EMBL" id="CAF4188143.1"/>
    </source>
</evidence>
<keyword evidence="6" id="KW-1185">Reference proteome</keyword>
<accession>A0A815G284</accession>
<dbReference type="CDD" id="cd10917">
    <property type="entry name" value="CE4_NodB_like_6s_7s"/>
    <property type="match status" value="1"/>
</dbReference>
<dbReference type="OrthoDB" id="407355at2759"/>
<dbReference type="EMBL" id="CAJOBC010054396">
    <property type="protein sequence ID" value="CAF4188143.1"/>
    <property type="molecule type" value="Genomic_DNA"/>
</dbReference>
<dbReference type="GO" id="GO:0046872">
    <property type="term" value="F:metal ion binding"/>
    <property type="evidence" value="ECO:0007669"/>
    <property type="project" value="UniProtKB-KW"/>
</dbReference>
<feature type="domain" description="NodB homology" evidence="3">
    <location>
        <begin position="28"/>
        <end position="209"/>
    </location>
</feature>
<evidence type="ECO:0000313" key="4">
    <source>
        <dbReference type="EMBL" id="CAF1332972.1"/>
    </source>
</evidence>
<dbReference type="InterPro" id="IPR011330">
    <property type="entry name" value="Glyco_hydro/deAcase_b/a-brl"/>
</dbReference>
<protein>
    <recommendedName>
        <fullName evidence="3">NodB homology domain-containing protein</fullName>
    </recommendedName>
</protein>
<dbReference type="SUPFAM" id="SSF88713">
    <property type="entry name" value="Glycoside hydrolase/deacetylase"/>
    <property type="match status" value="1"/>
</dbReference>
<dbReference type="Proteomes" id="UP000681722">
    <property type="component" value="Unassembled WGS sequence"/>
</dbReference>
<evidence type="ECO:0000259" key="3">
    <source>
        <dbReference type="PROSITE" id="PS51677"/>
    </source>
</evidence>
<dbReference type="AlphaFoldDB" id="A0A815G284"/>
<dbReference type="InterPro" id="IPR050248">
    <property type="entry name" value="Polysacc_deacetylase_ArnD"/>
</dbReference>